<organism evidence="1 2">
    <name type="scientific">Eumeta variegata</name>
    <name type="common">Bagworm moth</name>
    <name type="synonym">Eumeta japonica</name>
    <dbReference type="NCBI Taxonomy" id="151549"/>
    <lineage>
        <taxon>Eukaryota</taxon>
        <taxon>Metazoa</taxon>
        <taxon>Ecdysozoa</taxon>
        <taxon>Arthropoda</taxon>
        <taxon>Hexapoda</taxon>
        <taxon>Insecta</taxon>
        <taxon>Pterygota</taxon>
        <taxon>Neoptera</taxon>
        <taxon>Endopterygota</taxon>
        <taxon>Lepidoptera</taxon>
        <taxon>Glossata</taxon>
        <taxon>Ditrysia</taxon>
        <taxon>Tineoidea</taxon>
        <taxon>Psychidae</taxon>
        <taxon>Oiketicinae</taxon>
        <taxon>Eumeta</taxon>
    </lineage>
</organism>
<keyword evidence="2" id="KW-1185">Reference proteome</keyword>
<comment type="caution">
    <text evidence="1">The sequence shown here is derived from an EMBL/GenBank/DDBJ whole genome shotgun (WGS) entry which is preliminary data.</text>
</comment>
<proteinExistence type="predicted"/>
<name>A0A4C2A5M2_EUMVA</name>
<dbReference type="EMBL" id="BGZK01002636">
    <property type="protein sequence ID" value="GBP95480.1"/>
    <property type="molecule type" value="Genomic_DNA"/>
</dbReference>
<accession>A0A4C2A5M2</accession>
<dbReference type="AlphaFoldDB" id="A0A4C2A5M2"/>
<dbReference type="Proteomes" id="UP000299102">
    <property type="component" value="Unassembled WGS sequence"/>
</dbReference>
<protein>
    <submittedName>
        <fullName evidence="1">Uncharacterized protein</fullName>
    </submittedName>
</protein>
<evidence type="ECO:0000313" key="1">
    <source>
        <dbReference type="EMBL" id="GBP95480.1"/>
    </source>
</evidence>
<reference evidence="1 2" key="1">
    <citation type="journal article" date="2019" name="Commun. Biol.">
        <title>The bagworm genome reveals a unique fibroin gene that provides high tensile strength.</title>
        <authorList>
            <person name="Kono N."/>
            <person name="Nakamura H."/>
            <person name="Ohtoshi R."/>
            <person name="Tomita M."/>
            <person name="Numata K."/>
            <person name="Arakawa K."/>
        </authorList>
    </citation>
    <scope>NUCLEOTIDE SEQUENCE [LARGE SCALE GENOMIC DNA]</scope>
</reference>
<sequence>MLRRLCKLLGSGKPNVKRLMRSSGKRQRRRQVRAPSRPLLVYMVMADGAATLRSTTKDFSLCNVHSYTLDDRAGAGCVCNSDVDYITYRLLSVQCGSGIEPNNFNVRVVGDARRRLWSGPRTERSVWSSSGIAAKREVQPHSRNGQEQKMKSLMRLRLGVGNGPDPEPRPSVCGRVGDGGASRGRLLSFWAVLSRASPGHPQADAGAEVYPSSTRGYFADEVLTISRGTHNNQRSGRAPAPAHIGWSEIVFQRPRRPQFHGARAPAALALAPSRRRSGRAKALRGR</sequence>
<gene>
    <name evidence="1" type="ORF">EVAR_62831_1</name>
</gene>
<evidence type="ECO:0000313" key="2">
    <source>
        <dbReference type="Proteomes" id="UP000299102"/>
    </source>
</evidence>